<protein>
    <submittedName>
        <fullName evidence="1">Uncharacterized protein</fullName>
    </submittedName>
</protein>
<dbReference type="EMBL" id="GBXM01052629">
    <property type="protein sequence ID" value="JAH55948.1"/>
    <property type="molecule type" value="Transcribed_RNA"/>
</dbReference>
<evidence type="ECO:0000313" key="1">
    <source>
        <dbReference type="EMBL" id="JAH55948.1"/>
    </source>
</evidence>
<proteinExistence type="predicted"/>
<sequence>MYTKRSICLEFLDRGIEAVLCINPMSESDGDTML</sequence>
<name>A0A0E9TT86_ANGAN</name>
<organism evidence="1">
    <name type="scientific">Anguilla anguilla</name>
    <name type="common">European freshwater eel</name>
    <name type="synonym">Muraena anguilla</name>
    <dbReference type="NCBI Taxonomy" id="7936"/>
    <lineage>
        <taxon>Eukaryota</taxon>
        <taxon>Metazoa</taxon>
        <taxon>Chordata</taxon>
        <taxon>Craniata</taxon>
        <taxon>Vertebrata</taxon>
        <taxon>Euteleostomi</taxon>
        <taxon>Actinopterygii</taxon>
        <taxon>Neopterygii</taxon>
        <taxon>Teleostei</taxon>
        <taxon>Anguilliformes</taxon>
        <taxon>Anguillidae</taxon>
        <taxon>Anguilla</taxon>
    </lineage>
</organism>
<dbReference type="AlphaFoldDB" id="A0A0E9TT86"/>
<reference evidence="1" key="1">
    <citation type="submission" date="2014-11" db="EMBL/GenBank/DDBJ databases">
        <authorList>
            <person name="Amaro Gonzalez C."/>
        </authorList>
    </citation>
    <scope>NUCLEOTIDE SEQUENCE</scope>
</reference>
<accession>A0A0E9TT86</accession>
<reference evidence="1" key="2">
    <citation type="journal article" date="2015" name="Fish Shellfish Immunol.">
        <title>Early steps in the European eel (Anguilla anguilla)-Vibrio vulnificus interaction in the gills: Role of the RtxA13 toxin.</title>
        <authorList>
            <person name="Callol A."/>
            <person name="Pajuelo D."/>
            <person name="Ebbesson L."/>
            <person name="Teles M."/>
            <person name="MacKenzie S."/>
            <person name="Amaro C."/>
        </authorList>
    </citation>
    <scope>NUCLEOTIDE SEQUENCE</scope>
</reference>